<reference evidence="3" key="1">
    <citation type="submission" date="2017-02" db="UniProtKB">
        <authorList>
            <consortium name="WormBaseParasite"/>
        </authorList>
    </citation>
    <scope>IDENTIFICATION</scope>
</reference>
<accession>A0A0N4XEE0</accession>
<protein>
    <submittedName>
        <fullName evidence="1 3">Uncharacterized protein</fullName>
    </submittedName>
</protein>
<reference evidence="1 2" key="2">
    <citation type="submission" date="2018-11" db="EMBL/GenBank/DDBJ databases">
        <authorList>
            <consortium name="Pathogen Informatics"/>
        </authorList>
    </citation>
    <scope>NUCLEOTIDE SEQUENCE [LARGE SCALE GENOMIC DNA]</scope>
</reference>
<dbReference type="AlphaFoldDB" id="A0A0N4XEE0"/>
<organism evidence="3">
    <name type="scientific">Nippostrongylus brasiliensis</name>
    <name type="common">Rat hookworm</name>
    <dbReference type="NCBI Taxonomy" id="27835"/>
    <lineage>
        <taxon>Eukaryota</taxon>
        <taxon>Metazoa</taxon>
        <taxon>Ecdysozoa</taxon>
        <taxon>Nematoda</taxon>
        <taxon>Chromadorea</taxon>
        <taxon>Rhabditida</taxon>
        <taxon>Rhabditina</taxon>
        <taxon>Rhabditomorpha</taxon>
        <taxon>Strongyloidea</taxon>
        <taxon>Heligmosomidae</taxon>
        <taxon>Nippostrongylus</taxon>
    </lineage>
</organism>
<evidence type="ECO:0000313" key="2">
    <source>
        <dbReference type="Proteomes" id="UP000271162"/>
    </source>
</evidence>
<dbReference type="WBParaSite" id="NBR_0000089201-mRNA-1">
    <property type="protein sequence ID" value="NBR_0000089201-mRNA-1"/>
    <property type="gene ID" value="NBR_0000089201"/>
</dbReference>
<name>A0A0N4XEE0_NIPBR</name>
<evidence type="ECO:0000313" key="1">
    <source>
        <dbReference type="EMBL" id="VDL63989.1"/>
    </source>
</evidence>
<keyword evidence="2" id="KW-1185">Reference proteome</keyword>
<gene>
    <name evidence="1" type="ORF">NBR_LOCUS893</name>
</gene>
<dbReference type="Proteomes" id="UP000271162">
    <property type="component" value="Unassembled WGS sequence"/>
</dbReference>
<dbReference type="EMBL" id="UYSL01000531">
    <property type="protein sequence ID" value="VDL63989.1"/>
    <property type="molecule type" value="Genomic_DNA"/>
</dbReference>
<proteinExistence type="predicted"/>
<sequence>MYGLRVGLKANVVVRKLSALLVKVEPPQRSATAVDGATHHRLVTRTLQRAVLESLQGRTRHDGDQMTCTMPSVCVCGYADADADAFTSPQQNLPSTTNSPTNTP</sequence>
<evidence type="ECO:0000313" key="3">
    <source>
        <dbReference type="WBParaSite" id="NBR_0000089201-mRNA-1"/>
    </source>
</evidence>